<comment type="caution">
    <text evidence="1">The sequence shown here is derived from an EMBL/GenBank/DDBJ whole genome shotgun (WGS) entry which is preliminary data.</text>
</comment>
<reference evidence="1" key="2">
    <citation type="submission" date="2023-05" db="EMBL/GenBank/DDBJ databases">
        <authorList>
            <consortium name="Lawrence Berkeley National Laboratory"/>
            <person name="Steindorff A."/>
            <person name="Hensen N."/>
            <person name="Bonometti L."/>
            <person name="Westerberg I."/>
            <person name="Brannstrom I.O."/>
            <person name="Guillou S."/>
            <person name="Cros-Aarteil S."/>
            <person name="Calhoun S."/>
            <person name="Haridas S."/>
            <person name="Kuo A."/>
            <person name="Mondo S."/>
            <person name="Pangilinan J."/>
            <person name="Riley R."/>
            <person name="Labutti K."/>
            <person name="Andreopoulos B."/>
            <person name="Lipzen A."/>
            <person name="Chen C."/>
            <person name="Yanf M."/>
            <person name="Daum C."/>
            <person name="Ng V."/>
            <person name="Clum A."/>
            <person name="Ohm R."/>
            <person name="Martin F."/>
            <person name="Silar P."/>
            <person name="Natvig D."/>
            <person name="Lalanne C."/>
            <person name="Gautier V."/>
            <person name="Ament-Velasquez S.L."/>
            <person name="Kruys A."/>
            <person name="Hutchinson M.I."/>
            <person name="Powell A.J."/>
            <person name="Barry K."/>
            <person name="Miller A.N."/>
            <person name="Grigoriev I.V."/>
            <person name="Debuchy R."/>
            <person name="Gladieux P."/>
            <person name="Thoren M.H."/>
            <person name="Johannesson H."/>
        </authorList>
    </citation>
    <scope>NUCLEOTIDE SEQUENCE</scope>
    <source>
        <strain evidence="1">CBS 757.83</strain>
    </source>
</reference>
<protein>
    <submittedName>
        <fullName evidence="1">Uncharacterized protein</fullName>
    </submittedName>
</protein>
<dbReference type="Proteomes" id="UP001305647">
    <property type="component" value="Unassembled WGS sequence"/>
</dbReference>
<organism evidence="1 2">
    <name type="scientific">Parathielavia hyrcaniae</name>
    <dbReference type="NCBI Taxonomy" id="113614"/>
    <lineage>
        <taxon>Eukaryota</taxon>
        <taxon>Fungi</taxon>
        <taxon>Dikarya</taxon>
        <taxon>Ascomycota</taxon>
        <taxon>Pezizomycotina</taxon>
        <taxon>Sordariomycetes</taxon>
        <taxon>Sordariomycetidae</taxon>
        <taxon>Sordariales</taxon>
        <taxon>Chaetomiaceae</taxon>
        <taxon>Parathielavia</taxon>
    </lineage>
</organism>
<accession>A0AAN6T4D2</accession>
<dbReference type="EMBL" id="MU863626">
    <property type="protein sequence ID" value="KAK4104725.1"/>
    <property type="molecule type" value="Genomic_DNA"/>
</dbReference>
<name>A0AAN6T4D2_9PEZI</name>
<evidence type="ECO:0000313" key="1">
    <source>
        <dbReference type="EMBL" id="KAK4104725.1"/>
    </source>
</evidence>
<keyword evidence="2" id="KW-1185">Reference proteome</keyword>
<evidence type="ECO:0000313" key="2">
    <source>
        <dbReference type="Proteomes" id="UP001305647"/>
    </source>
</evidence>
<dbReference type="AlphaFoldDB" id="A0AAN6T4D2"/>
<gene>
    <name evidence="1" type="ORF">N658DRAFT_187562</name>
</gene>
<reference evidence="1" key="1">
    <citation type="journal article" date="2023" name="Mol. Phylogenet. Evol.">
        <title>Genome-scale phylogeny and comparative genomics of the fungal order Sordariales.</title>
        <authorList>
            <person name="Hensen N."/>
            <person name="Bonometti L."/>
            <person name="Westerberg I."/>
            <person name="Brannstrom I.O."/>
            <person name="Guillou S."/>
            <person name="Cros-Aarteil S."/>
            <person name="Calhoun S."/>
            <person name="Haridas S."/>
            <person name="Kuo A."/>
            <person name="Mondo S."/>
            <person name="Pangilinan J."/>
            <person name="Riley R."/>
            <person name="LaButti K."/>
            <person name="Andreopoulos B."/>
            <person name="Lipzen A."/>
            <person name="Chen C."/>
            <person name="Yan M."/>
            <person name="Daum C."/>
            <person name="Ng V."/>
            <person name="Clum A."/>
            <person name="Steindorff A."/>
            <person name="Ohm R.A."/>
            <person name="Martin F."/>
            <person name="Silar P."/>
            <person name="Natvig D.O."/>
            <person name="Lalanne C."/>
            <person name="Gautier V."/>
            <person name="Ament-Velasquez S.L."/>
            <person name="Kruys A."/>
            <person name="Hutchinson M.I."/>
            <person name="Powell A.J."/>
            <person name="Barry K."/>
            <person name="Miller A.N."/>
            <person name="Grigoriev I.V."/>
            <person name="Debuchy R."/>
            <person name="Gladieux P."/>
            <person name="Hiltunen Thoren M."/>
            <person name="Johannesson H."/>
        </authorList>
    </citation>
    <scope>NUCLEOTIDE SEQUENCE</scope>
    <source>
        <strain evidence="1">CBS 757.83</strain>
    </source>
</reference>
<proteinExistence type="predicted"/>
<sequence>MLGTTTSGCSFASVFSAFLAESLRDDQQASCGDTVSELGAWPVQVPSRQSALSSLLLTLCGWTTWSRLLTCIADTCVGVIGFTHLSSAPTARISTSSSQPAGRFAGNACWVDCSLVLFSSFRPPASPTLLYAGLGGSRLPSVFPLCSLPGKRRLGWFHRRPDTA</sequence>